<keyword evidence="3" id="KW-0597">Phosphoprotein</keyword>
<evidence type="ECO:0000256" key="4">
    <source>
        <dbReference type="ARBA" id="ARBA00022679"/>
    </source>
</evidence>
<comment type="catalytic activity">
    <reaction evidence="1">
        <text>ATP + protein L-histidine = ADP + protein N-phospho-L-histidine.</text>
        <dbReference type="EC" id="2.7.13.3"/>
    </reaction>
</comment>
<feature type="transmembrane region" description="Helical" evidence="9">
    <location>
        <begin position="187"/>
        <end position="206"/>
    </location>
</feature>
<proteinExistence type="predicted"/>
<keyword evidence="4" id="KW-0808">Transferase</keyword>
<comment type="caution">
    <text evidence="12">The sequence shown here is derived from an EMBL/GenBank/DDBJ whole genome shotgun (WGS) entry which is preliminary data.</text>
</comment>
<sequence>MDRTEVAERWQAGLATLRRRTSVPPPRPSRWAWGADALLALALAVGTLNDLLNGGPGAGQDVPQRDLPRGSDAPAPPEWIIGFPGSEPMSGAELWLWVALALATALPVAVRRRHPLTVFWVVVLASEAYHGRGGLDATFTYAACATVAYGAVMYSPYRVAAVAGVLAGAVLIAGGQRDGLPRTEPGLIFLFLLIPVALAANAVHTLQQRVRTVEAQRETETRLAVQRERARIAQELHDVVTHNVSVMVVQAGAARTVLAAAPEKAHQALLAIESGGRAAMSELRHVMGLLSMDGDPADQGGTDELTPPPDLGQLPALIARVRAAGVPVELTVRGTADPRPAGVDLTGYRVVQEALTNVMKHAVGAYAVVRVDHGTDALRVEVSDTGGSPSPSARSGHGRGLIGLRERLAVYGGTLDAGPLPLGGFRVRAVIPVERP</sequence>
<dbReference type="InterPro" id="IPR050482">
    <property type="entry name" value="Sensor_HK_TwoCompSys"/>
</dbReference>
<evidence type="ECO:0000256" key="7">
    <source>
        <dbReference type="ARBA" id="ARBA00022840"/>
    </source>
</evidence>
<evidence type="ECO:0000256" key="2">
    <source>
        <dbReference type="ARBA" id="ARBA00012438"/>
    </source>
</evidence>
<dbReference type="CDD" id="cd16917">
    <property type="entry name" value="HATPase_UhpB-NarQ-NarX-like"/>
    <property type="match status" value="1"/>
</dbReference>
<keyword evidence="9" id="KW-0472">Membrane</keyword>
<keyword evidence="5" id="KW-0547">Nucleotide-binding</keyword>
<dbReference type="Pfam" id="PF02518">
    <property type="entry name" value="HATPase_c"/>
    <property type="match status" value="1"/>
</dbReference>
<evidence type="ECO:0000313" key="12">
    <source>
        <dbReference type="EMBL" id="MEE6259750.1"/>
    </source>
</evidence>
<keyword evidence="7" id="KW-0067">ATP-binding</keyword>
<dbReference type="Gene3D" id="3.30.565.10">
    <property type="entry name" value="Histidine kinase-like ATPase, C-terminal domain"/>
    <property type="match status" value="1"/>
</dbReference>
<feature type="transmembrane region" description="Helical" evidence="9">
    <location>
        <begin position="157"/>
        <end position="175"/>
    </location>
</feature>
<dbReference type="EMBL" id="JAZGQK010000012">
    <property type="protein sequence ID" value="MEE6259750.1"/>
    <property type="molecule type" value="Genomic_DNA"/>
</dbReference>
<keyword evidence="6 12" id="KW-0418">Kinase</keyword>
<evidence type="ECO:0000256" key="1">
    <source>
        <dbReference type="ARBA" id="ARBA00000085"/>
    </source>
</evidence>
<evidence type="ECO:0000259" key="11">
    <source>
        <dbReference type="Pfam" id="PF07730"/>
    </source>
</evidence>
<dbReference type="PANTHER" id="PTHR24421:SF10">
    <property type="entry name" value="NITRATE_NITRITE SENSOR PROTEIN NARQ"/>
    <property type="match status" value="1"/>
</dbReference>
<dbReference type="Gene3D" id="1.20.5.1930">
    <property type="match status" value="1"/>
</dbReference>
<evidence type="ECO:0000256" key="3">
    <source>
        <dbReference type="ARBA" id="ARBA00022553"/>
    </source>
</evidence>
<keyword evidence="8" id="KW-0902">Two-component regulatory system</keyword>
<organism evidence="12 13">
    <name type="scientific">Plantactinospora sonchi</name>
    <dbReference type="NCBI Taxonomy" id="1544735"/>
    <lineage>
        <taxon>Bacteria</taxon>
        <taxon>Bacillati</taxon>
        <taxon>Actinomycetota</taxon>
        <taxon>Actinomycetes</taxon>
        <taxon>Micromonosporales</taxon>
        <taxon>Micromonosporaceae</taxon>
        <taxon>Plantactinospora</taxon>
    </lineage>
</organism>
<evidence type="ECO:0000256" key="8">
    <source>
        <dbReference type="ARBA" id="ARBA00023012"/>
    </source>
</evidence>
<dbReference type="PANTHER" id="PTHR24421">
    <property type="entry name" value="NITRATE/NITRITE SENSOR PROTEIN NARX-RELATED"/>
    <property type="match status" value="1"/>
</dbReference>
<evidence type="ECO:0000259" key="10">
    <source>
        <dbReference type="Pfam" id="PF02518"/>
    </source>
</evidence>
<accession>A0ABU7RTB9</accession>
<feature type="domain" description="Histidine kinase/HSP90-like ATPase" evidence="10">
    <location>
        <begin position="348"/>
        <end position="434"/>
    </location>
</feature>
<evidence type="ECO:0000256" key="6">
    <source>
        <dbReference type="ARBA" id="ARBA00022777"/>
    </source>
</evidence>
<dbReference type="SUPFAM" id="SSF55874">
    <property type="entry name" value="ATPase domain of HSP90 chaperone/DNA topoisomerase II/histidine kinase"/>
    <property type="match status" value="1"/>
</dbReference>
<keyword evidence="9" id="KW-0812">Transmembrane</keyword>
<reference evidence="12 13" key="1">
    <citation type="submission" date="2024-01" db="EMBL/GenBank/DDBJ databases">
        <title>Genome insights into Plantactinospora sonchi sp. nov.</title>
        <authorList>
            <person name="Wang L."/>
        </authorList>
    </citation>
    <scope>NUCLEOTIDE SEQUENCE [LARGE SCALE GENOMIC DNA]</scope>
    <source>
        <strain evidence="12 13">NEAU-QY2</strain>
    </source>
</reference>
<evidence type="ECO:0000313" key="13">
    <source>
        <dbReference type="Proteomes" id="UP001332243"/>
    </source>
</evidence>
<evidence type="ECO:0000256" key="9">
    <source>
        <dbReference type="SAM" id="Phobius"/>
    </source>
</evidence>
<evidence type="ECO:0000256" key="5">
    <source>
        <dbReference type="ARBA" id="ARBA00022741"/>
    </source>
</evidence>
<gene>
    <name evidence="12" type="ORF">V1633_14775</name>
</gene>
<dbReference type="InterPro" id="IPR011712">
    <property type="entry name" value="Sig_transdc_His_kin_sub3_dim/P"/>
</dbReference>
<dbReference type="EC" id="2.7.13.3" evidence="2"/>
<feature type="domain" description="Signal transduction histidine kinase subgroup 3 dimerisation and phosphoacceptor" evidence="11">
    <location>
        <begin position="228"/>
        <end position="290"/>
    </location>
</feature>
<dbReference type="Proteomes" id="UP001332243">
    <property type="component" value="Unassembled WGS sequence"/>
</dbReference>
<dbReference type="GO" id="GO:0016301">
    <property type="term" value="F:kinase activity"/>
    <property type="evidence" value="ECO:0007669"/>
    <property type="project" value="UniProtKB-KW"/>
</dbReference>
<name>A0ABU7RTB9_9ACTN</name>
<protein>
    <recommendedName>
        <fullName evidence="2">histidine kinase</fullName>
        <ecNumber evidence="2">2.7.13.3</ecNumber>
    </recommendedName>
</protein>
<keyword evidence="13" id="KW-1185">Reference proteome</keyword>
<dbReference type="RefSeq" id="WP_331214872.1">
    <property type="nucleotide sequence ID" value="NZ_JAZGQK010000012.1"/>
</dbReference>
<dbReference type="Pfam" id="PF07730">
    <property type="entry name" value="HisKA_3"/>
    <property type="match status" value="1"/>
</dbReference>
<dbReference type="InterPro" id="IPR003594">
    <property type="entry name" value="HATPase_dom"/>
</dbReference>
<keyword evidence="9" id="KW-1133">Transmembrane helix</keyword>
<dbReference type="InterPro" id="IPR036890">
    <property type="entry name" value="HATPase_C_sf"/>
</dbReference>